<dbReference type="AlphaFoldDB" id="A0ABC8LXR1"/>
<reference evidence="1 2" key="1">
    <citation type="submission" date="2022-03" db="EMBL/GenBank/DDBJ databases">
        <authorList>
            <person name="Macdonald S."/>
            <person name="Ahmed S."/>
            <person name="Newling K."/>
        </authorList>
    </citation>
    <scope>NUCLEOTIDE SEQUENCE [LARGE SCALE GENOMIC DNA]</scope>
</reference>
<organism evidence="1 2">
    <name type="scientific">Eruca vesicaria subsp. sativa</name>
    <name type="common">Garden rocket</name>
    <name type="synonym">Eruca sativa</name>
    <dbReference type="NCBI Taxonomy" id="29727"/>
    <lineage>
        <taxon>Eukaryota</taxon>
        <taxon>Viridiplantae</taxon>
        <taxon>Streptophyta</taxon>
        <taxon>Embryophyta</taxon>
        <taxon>Tracheophyta</taxon>
        <taxon>Spermatophyta</taxon>
        <taxon>Magnoliopsida</taxon>
        <taxon>eudicotyledons</taxon>
        <taxon>Gunneridae</taxon>
        <taxon>Pentapetalae</taxon>
        <taxon>rosids</taxon>
        <taxon>malvids</taxon>
        <taxon>Brassicales</taxon>
        <taxon>Brassicaceae</taxon>
        <taxon>Brassiceae</taxon>
        <taxon>Eruca</taxon>
    </lineage>
</organism>
<dbReference type="InterPro" id="IPR002110">
    <property type="entry name" value="Ankyrin_rpt"/>
</dbReference>
<dbReference type="Proteomes" id="UP001642260">
    <property type="component" value="Unassembled WGS sequence"/>
</dbReference>
<proteinExistence type="predicted"/>
<dbReference type="InterPro" id="IPR036770">
    <property type="entry name" value="Ankyrin_rpt-contain_sf"/>
</dbReference>
<dbReference type="SUPFAM" id="SSF48403">
    <property type="entry name" value="Ankyrin repeat"/>
    <property type="match status" value="1"/>
</dbReference>
<comment type="caution">
    <text evidence="1">The sequence shown here is derived from an EMBL/GenBank/DDBJ whole genome shotgun (WGS) entry which is preliminary data.</text>
</comment>
<dbReference type="EMBL" id="CAKOAT010812931">
    <property type="protein sequence ID" value="CAH8388704.1"/>
    <property type="molecule type" value="Genomic_DNA"/>
</dbReference>
<sequence>MECLDNYLEDGACVMRNLSKGTDPAFAERLSQSVFGIQMQKDVIRNASLLNHAIFSEDLEMVKKLIRWGVSMDSADYNNIKPLDFAIARGNTNIIKFLMSVVAKTNRTGTSIGEIRNILIKLCGEPYDMLSGFPHQATTFGVSASSRLSQTFV</sequence>
<accession>A0ABC8LXR1</accession>
<dbReference type="Gene3D" id="1.25.40.20">
    <property type="entry name" value="Ankyrin repeat-containing domain"/>
    <property type="match status" value="1"/>
</dbReference>
<evidence type="ECO:0000313" key="1">
    <source>
        <dbReference type="EMBL" id="CAH8388704.1"/>
    </source>
</evidence>
<name>A0ABC8LXR1_ERUVS</name>
<keyword evidence="2" id="KW-1185">Reference proteome</keyword>
<dbReference type="Pfam" id="PF13637">
    <property type="entry name" value="Ank_4"/>
    <property type="match status" value="1"/>
</dbReference>
<evidence type="ECO:0008006" key="3">
    <source>
        <dbReference type="Google" id="ProtNLM"/>
    </source>
</evidence>
<evidence type="ECO:0000313" key="2">
    <source>
        <dbReference type="Proteomes" id="UP001642260"/>
    </source>
</evidence>
<gene>
    <name evidence="1" type="ORF">ERUC_LOCUS41187</name>
</gene>
<protein>
    <recommendedName>
        <fullName evidence="3">Ankyrin repeat protein</fullName>
    </recommendedName>
</protein>